<evidence type="ECO:0000313" key="3">
    <source>
        <dbReference type="Proteomes" id="UP000646523"/>
    </source>
</evidence>
<dbReference type="AlphaFoldDB" id="A0A917ZGE5"/>
<accession>A0A917ZGE5</accession>
<dbReference type="EMBL" id="BMNH01000040">
    <property type="protein sequence ID" value="GGO82042.1"/>
    <property type="molecule type" value="Genomic_DNA"/>
</dbReference>
<comment type="caution">
    <text evidence="2">The sequence shown here is derived from an EMBL/GenBank/DDBJ whole genome shotgun (WGS) entry which is preliminary data.</text>
</comment>
<evidence type="ECO:0000256" key="1">
    <source>
        <dbReference type="SAM" id="MobiDB-lite"/>
    </source>
</evidence>
<feature type="region of interest" description="Disordered" evidence="1">
    <location>
        <begin position="54"/>
        <end position="85"/>
    </location>
</feature>
<dbReference type="Proteomes" id="UP000646523">
    <property type="component" value="Unassembled WGS sequence"/>
</dbReference>
<evidence type="ECO:0000313" key="2">
    <source>
        <dbReference type="EMBL" id="GGO82042.1"/>
    </source>
</evidence>
<reference evidence="2" key="2">
    <citation type="submission" date="2020-09" db="EMBL/GenBank/DDBJ databases">
        <authorList>
            <person name="Sun Q."/>
            <person name="Zhou Y."/>
        </authorList>
    </citation>
    <scope>NUCLEOTIDE SEQUENCE</scope>
    <source>
        <strain evidence="2">CGMCC 4.7368</strain>
    </source>
</reference>
<sequence>MISIQMSATPWLTFACRNSVRLVDGPARLRQHESARSQAAAYALAHLGASADGVPVSAGASQPTQQFTKGGMRGPQPWRDAPVIT</sequence>
<keyword evidence="3" id="KW-1185">Reference proteome</keyword>
<name>A0A917ZGE5_9ACTN</name>
<organism evidence="2 3">
    <name type="scientific">Nonomuraea cavernae</name>
    <dbReference type="NCBI Taxonomy" id="2045107"/>
    <lineage>
        <taxon>Bacteria</taxon>
        <taxon>Bacillati</taxon>
        <taxon>Actinomycetota</taxon>
        <taxon>Actinomycetes</taxon>
        <taxon>Streptosporangiales</taxon>
        <taxon>Streptosporangiaceae</taxon>
        <taxon>Nonomuraea</taxon>
    </lineage>
</organism>
<dbReference type="RefSeq" id="WP_189128741.1">
    <property type="nucleotide sequence ID" value="NZ_BMNH01000040.1"/>
</dbReference>
<feature type="compositionally biased region" description="Polar residues" evidence="1">
    <location>
        <begin position="59"/>
        <end position="68"/>
    </location>
</feature>
<gene>
    <name evidence="2" type="ORF">GCM10012289_72370</name>
</gene>
<reference evidence="2" key="1">
    <citation type="journal article" date="2014" name="Int. J. Syst. Evol. Microbiol.">
        <title>Complete genome sequence of Corynebacterium casei LMG S-19264T (=DSM 44701T), isolated from a smear-ripened cheese.</title>
        <authorList>
            <consortium name="US DOE Joint Genome Institute (JGI-PGF)"/>
            <person name="Walter F."/>
            <person name="Albersmeier A."/>
            <person name="Kalinowski J."/>
            <person name="Ruckert C."/>
        </authorList>
    </citation>
    <scope>NUCLEOTIDE SEQUENCE</scope>
    <source>
        <strain evidence="2">CGMCC 4.7368</strain>
    </source>
</reference>
<protein>
    <submittedName>
        <fullName evidence="2">Uncharacterized protein</fullName>
    </submittedName>
</protein>
<proteinExistence type="predicted"/>